<dbReference type="EMBL" id="BQNB010019745">
    <property type="protein sequence ID" value="GJT88606.1"/>
    <property type="molecule type" value="Genomic_DNA"/>
</dbReference>
<reference evidence="2" key="2">
    <citation type="submission" date="2022-01" db="EMBL/GenBank/DDBJ databases">
        <authorList>
            <person name="Yamashiro T."/>
            <person name="Shiraishi A."/>
            <person name="Satake H."/>
            <person name="Nakayama K."/>
        </authorList>
    </citation>
    <scope>NUCLEOTIDE SEQUENCE</scope>
</reference>
<dbReference type="InterPro" id="IPR044202">
    <property type="entry name" value="LETM1/MDM38-like"/>
</dbReference>
<protein>
    <submittedName>
        <fullName evidence="2">Mitochondrial proton/calcium exchanger protein-like protein isoform X1</fullName>
    </submittedName>
</protein>
<comment type="caution">
    <text evidence="2">The sequence shown here is derived from an EMBL/GenBank/DDBJ whole genome shotgun (WGS) entry which is preliminary data.</text>
</comment>
<accession>A0ABQ5HL60</accession>
<organism evidence="2 3">
    <name type="scientific">Tanacetum coccineum</name>
    <dbReference type="NCBI Taxonomy" id="301880"/>
    <lineage>
        <taxon>Eukaryota</taxon>
        <taxon>Viridiplantae</taxon>
        <taxon>Streptophyta</taxon>
        <taxon>Embryophyta</taxon>
        <taxon>Tracheophyta</taxon>
        <taxon>Spermatophyta</taxon>
        <taxon>Magnoliopsida</taxon>
        <taxon>eudicotyledons</taxon>
        <taxon>Gunneridae</taxon>
        <taxon>Pentapetalae</taxon>
        <taxon>asterids</taxon>
        <taxon>campanulids</taxon>
        <taxon>Asterales</taxon>
        <taxon>Asteraceae</taxon>
        <taxon>Asteroideae</taxon>
        <taxon>Anthemideae</taxon>
        <taxon>Anthemidinae</taxon>
        <taxon>Tanacetum</taxon>
    </lineage>
</organism>
<name>A0ABQ5HL60_9ASTR</name>
<evidence type="ECO:0000313" key="2">
    <source>
        <dbReference type="EMBL" id="GJT88606.1"/>
    </source>
</evidence>
<proteinExistence type="predicted"/>
<dbReference type="PANTHER" id="PTHR14009">
    <property type="entry name" value="LEUCINE ZIPPER-EF-HAND CONTAINING TRANSMEMBRANE PROTEIN"/>
    <property type="match status" value="1"/>
</dbReference>
<gene>
    <name evidence="2" type="ORF">Tco_1070323</name>
</gene>
<keyword evidence="3" id="KW-1185">Reference proteome</keyword>
<feature type="compositionally biased region" description="Basic and acidic residues" evidence="1">
    <location>
        <begin position="120"/>
        <end position="132"/>
    </location>
</feature>
<dbReference type="Proteomes" id="UP001151760">
    <property type="component" value="Unassembled WGS sequence"/>
</dbReference>
<dbReference type="PANTHER" id="PTHR14009:SF31">
    <property type="entry name" value="MITOCHONDRIAL PROTON_CALCIUM EXCHANGER PROTEIN"/>
    <property type="match status" value="1"/>
</dbReference>
<sequence>MDTRAIVRRRGFHYDHYNDHGRRSVQGMTYGISTMSRESSSTANNTFKHPGSTKYIGTSFKHEEFNNFTVPEVIRALKYHTIVGHTSPMSFNSVSHYARFSLSVSQSARFSSVASTPKPDLGKDKDNNEEVSKQVIKSQKNTNPILKRSWAMLLGIGPALRAVASMSRQDWAKKLVHRKTEFADTLKHYWLGIMLVGVDMKIGSRLLVKLAVGVSLSRTDRQQLTKLLGIVPRSRVRVLHVLTHFQYADINPLGENCMSWLHIGSGGLVGCAHRL</sequence>
<reference evidence="2" key="1">
    <citation type="journal article" date="2022" name="Int. J. Mol. Sci.">
        <title>Draft Genome of Tanacetum Coccineum: Genomic Comparison of Closely Related Tanacetum-Family Plants.</title>
        <authorList>
            <person name="Yamashiro T."/>
            <person name="Shiraishi A."/>
            <person name="Nakayama K."/>
            <person name="Satake H."/>
        </authorList>
    </citation>
    <scope>NUCLEOTIDE SEQUENCE</scope>
</reference>
<evidence type="ECO:0000256" key="1">
    <source>
        <dbReference type="SAM" id="MobiDB-lite"/>
    </source>
</evidence>
<evidence type="ECO:0000313" key="3">
    <source>
        <dbReference type="Proteomes" id="UP001151760"/>
    </source>
</evidence>
<feature type="region of interest" description="Disordered" evidence="1">
    <location>
        <begin position="113"/>
        <end position="138"/>
    </location>
</feature>